<keyword evidence="3" id="KW-1185">Reference proteome</keyword>
<organism evidence="2 3">
    <name type="scientific">Basidiobolus ranarum</name>
    <dbReference type="NCBI Taxonomy" id="34480"/>
    <lineage>
        <taxon>Eukaryota</taxon>
        <taxon>Fungi</taxon>
        <taxon>Fungi incertae sedis</taxon>
        <taxon>Zoopagomycota</taxon>
        <taxon>Entomophthoromycotina</taxon>
        <taxon>Basidiobolomycetes</taxon>
        <taxon>Basidiobolales</taxon>
        <taxon>Basidiobolaceae</taxon>
        <taxon>Basidiobolus</taxon>
    </lineage>
</organism>
<reference evidence="2 3" key="1">
    <citation type="submission" date="2023-04" db="EMBL/GenBank/DDBJ databases">
        <title>Genome of Basidiobolus ranarum AG-B5.</title>
        <authorList>
            <person name="Stajich J.E."/>
            <person name="Carter-House D."/>
            <person name="Gryganskyi A."/>
        </authorList>
    </citation>
    <scope>NUCLEOTIDE SEQUENCE [LARGE SCALE GENOMIC DNA]</scope>
    <source>
        <strain evidence="2 3">AG-B5</strain>
    </source>
</reference>
<keyword evidence="1" id="KW-0732">Signal</keyword>
<sequence>MKFLISLFLVITLVLSLISAQEVLEASPKLAEAPKPVEAPKSFTRKLVTRVGKSIAYAAQGLLKSFNTGAAGSGQFDAKLHGDGRGALGRFKGGLKWDGFVKSKFGIY</sequence>
<gene>
    <name evidence="2" type="ORF">K7432_012241</name>
</gene>
<evidence type="ECO:0000256" key="1">
    <source>
        <dbReference type="SAM" id="SignalP"/>
    </source>
</evidence>
<feature type="signal peptide" evidence="1">
    <location>
        <begin position="1"/>
        <end position="20"/>
    </location>
</feature>
<proteinExistence type="predicted"/>
<name>A0ABR2WL58_9FUNG</name>
<comment type="caution">
    <text evidence="2">The sequence shown here is derived from an EMBL/GenBank/DDBJ whole genome shotgun (WGS) entry which is preliminary data.</text>
</comment>
<protein>
    <submittedName>
        <fullName evidence="2">Uncharacterized protein</fullName>
    </submittedName>
</protein>
<dbReference type="Proteomes" id="UP001479436">
    <property type="component" value="Unassembled WGS sequence"/>
</dbReference>
<evidence type="ECO:0000313" key="3">
    <source>
        <dbReference type="Proteomes" id="UP001479436"/>
    </source>
</evidence>
<feature type="chain" id="PRO_5046342185" evidence="1">
    <location>
        <begin position="21"/>
        <end position="108"/>
    </location>
</feature>
<accession>A0ABR2WL58</accession>
<dbReference type="EMBL" id="JASJQH010001041">
    <property type="protein sequence ID" value="KAK9762232.1"/>
    <property type="molecule type" value="Genomic_DNA"/>
</dbReference>
<evidence type="ECO:0000313" key="2">
    <source>
        <dbReference type="EMBL" id="KAK9762232.1"/>
    </source>
</evidence>